<feature type="domain" description="Fatty acid desaturase" evidence="2">
    <location>
        <begin position="104"/>
        <end position="377"/>
    </location>
</feature>
<feature type="transmembrane region" description="Helical" evidence="1">
    <location>
        <begin position="255"/>
        <end position="273"/>
    </location>
</feature>
<dbReference type="Proteomes" id="UP000799757">
    <property type="component" value="Unassembled WGS sequence"/>
</dbReference>
<feature type="transmembrane region" description="Helical" evidence="1">
    <location>
        <begin position="101"/>
        <end position="119"/>
    </location>
</feature>
<evidence type="ECO:0000313" key="4">
    <source>
        <dbReference type="Proteomes" id="UP000799757"/>
    </source>
</evidence>
<dbReference type="GO" id="GO:0006629">
    <property type="term" value="P:lipid metabolic process"/>
    <property type="evidence" value="ECO:0007669"/>
    <property type="project" value="InterPro"/>
</dbReference>
<accession>A0A6A6XYA6</accession>
<evidence type="ECO:0000313" key="3">
    <source>
        <dbReference type="EMBL" id="KAF2801005.1"/>
    </source>
</evidence>
<keyword evidence="1" id="KW-1133">Transmembrane helix</keyword>
<name>A0A6A6XYA6_9PLEO</name>
<evidence type="ECO:0000256" key="1">
    <source>
        <dbReference type="SAM" id="Phobius"/>
    </source>
</evidence>
<organism evidence="3 4">
    <name type="scientific">Melanomma pulvis-pyrius CBS 109.77</name>
    <dbReference type="NCBI Taxonomy" id="1314802"/>
    <lineage>
        <taxon>Eukaryota</taxon>
        <taxon>Fungi</taxon>
        <taxon>Dikarya</taxon>
        <taxon>Ascomycota</taxon>
        <taxon>Pezizomycotina</taxon>
        <taxon>Dothideomycetes</taxon>
        <taxon>Pleosporomycetidae</taxon>
        <taxon>Pleosporales</taxon>
        <taxon>Melanommataceae</taxon>
        <taxon>Melanomma</taxon>
    </lineage>
</organism>
<dbReference type="Pfam" id="PF00487">
    <property type="entry name" value="FA_desaturase"/>
    <property type="match status" value="1"/>
</dbReference>
<dbReference type="EMBL" id="MU001740">
    <property type="protein sequence ID" value="KAF2801005.1"/>
    <property type="molecule type" value="Genomic_DNA"/>
</dbReference>
<feature type="transmembrane region" description="Helical" evidence="1">
    <location>
        <begin position="285"/>
        <end position="303"/>
    </location>
</feature>
<keyword evidence="1" id="KW-0472">Membrane</keyword>
<proteinExistence type="predicted"/>
<dbReference type="OrthoDB" id="1461976at2759"/>
<dbReference type="InterPro" id="IPR012171">
    <property type="entry name" value="Fatty_acid_desaturase"/>
</dbReference>
<keyword evidence="1" id="KW-0812">Transmembrane</keyword>
<sequence>MTPATSAPVSAAIATSSQTPLPLSSLEPHSNVIKERLGKLSQKDDAVPMELRKAIPAECFERNALRGLPYITRDVTALSITFWLFHHLVTPQNISSKIARGLLWSLYGFLNGLFGTGLWVMGHECGHQALSRWKVLNDTVGFIVHSALLVPYFSWKISHGKHHKATGHMERDMVFVPRTRSEFAKRVGIATENLTEIAEEAPIYSFITIFARQLLGWPFYPPANRTGVDKKNRRGGGVNHFSPNSPLFKAKDAKWIILSDFGILETLAILYWIGHTFSWSNLAIWYFLPYLWANHWLVAITYLQHTDATLPHYDSKSWTSIRGAAATIDRDLGFVGRHIFHGIAEMHVLHHYVSVIPFYHAGKASEAIIPVMGPHYRSNTKGGPIGFVKALWTNFRLCQWVEPSEGVGEDMQHVLFYRNKNGLGVRPANVPLHT</sequence>
<feature type="transmembrane region" description="Helical" evidence="1">
    <location>
        <begin position="139"/>
        <end position="155"/>
    </location>
</feature>
<evidence type="ECO:0000259" key="2">
    <source>
        <dbReference type="Pfam" id="PF00487"/>
    </source>
</evidence>
<protein>
    <submittedName>
        <fullName evidence="3">Oleate delta-12 desaturase</fullName>
    </submittedName>
</protein>
<dbReference type="AlphaFoldDB" id="A0A6A6XYA6"/>
<reference evidence="3" key="1">
    <citation type="journal article" date="2020" name="Stud. Mycol.">
        <title>101 Dothideomycetes genomes: a test case for predicting lifestyles and emergence of pathogens.</title>
        <authorList>
            <person name="Haridas S."/>
            <person name="Albert R."/>
            <person name="Binder M."/>
            <person name="Bloem J."/>
            <person name="Labutti K."/>
            <person name="Salamov A."/>
            <person name="Andreopoulos B."/>
            <person name="Baker S."/>
            <person name="Barry K."/>
            <person name="Bills G."/>
            <person name="Bluhm B."/>
            <person name="Cannon C."/>
            <person name="Castanera R."/>
            <person name="Culley D."/>
            <person name="Daum C."/>
            <person name="Ezra D."/>
            <person name="Gonzalez J."/>
            <person name="Henrissat B."/>
            <person name="Kuo A."/>
            <person name="Liang C."/>
            <person name="Lipzen A."/>
            <person name="Lutzoni F."/>
            <person name="Magnuson J."/>
            <person name="Mondo S."/>
            <person name="Nolan M."/>
            <person name="Ohm R."/>
            <person name="Pangilinan J."/>
            <person name="Park H.-J."/>
            <person name="Ramirez L."/>
            <person name="Alfaro M."/>
            <person name="Sun H."/>
            <person name="Tritt A."/>
            <person name="Yoshinaga Y."/>
            <person name="Zwiers L.-H."/>
            <person name="Turgeon B."/>
            <person name="Goodwin S."/>
            <person name="Spatafora J."/>
            <person name="Crous P."/>
            <person name="Grigoriev I."/>
        </authorList>
    </citation>
    <scope>NUCLEOTIDE SEQUENCE</scope>
    <source>
        <strain evidence="3">CBS 109.77</strain>
    </source>
</reference>
<dbReference type="GO" id="GO:0016491">
    <property type="term" value="F:oxidoreductase activity"/>
    <property type="evidence" value="ECO:0007669"/>
    <property type="project" value="InterPro"/>
</dbReference>
<dbReference type="InterPro" id="IPR005804">
    <property type="entry name" value="FA_desaturase_dom"/>
</dbReference>
<dbReference type="CDD" id="cd03507">
    <property type="entry name" value="Delta12-FADS-like"/>
    <property type="match status" value="1"/>
</dbReference>
<keyword evidence="4" id="KW-1185">Reference proteome</keyword>
<gene>
    <name evidence="3" type="ORF">K505DRAFT_389672</name>
</gene>
<dbReference type="PANTHER" id="PTHR32100">
    <property type="entry name" value="OMEGA-6 FATTY ACID DESATURASE, CHLOROPLASTIC"/>
    <property type="match status" value="1"/>
</dbReference>